<dbReference type="RefSeq" id="WP_187560602.1">
    <property type="nucleotide sequence ID" value="NZ_JACGWS010000001.1"/>
</dbReference>
<keyword evidence="2" id="KW-1185">Reference proteome</keyword>
<dbReference type="PANTHER" id="PTHR47151">
    <property type="entry name" value="LEU/ILE/VAL-BINDING ABC TRANSPORTER SUBUNIT"/>
    <property type="match status" value="1"/>
</dbReference>
<dbReference type="SUPFAM" id="SSF53822">
    <property type="entry name" value="Periplasmic binding protein-like I"/>
    <property type="match status" value="1"/>
</dbReference>
<name>A0ABR7Q5F5_9FLAO</name>
<dbReference type="Gene3D" id="3.40.50.2300">
    <property type="match status" value="2"/>
</dbReference>
<dbReference type="EMBL" id="JACGWS010000001">
    <property type="protein sequence ID" value="MBC8753574.1"/>
    <property type="molecule type" value="Genomic_DNA"/>
</dbReference>
<evidence type="ECO:0008006" key="3">
    <source>
        <dbReference type="Google" id="ProtNLM"/>
    </source>
</evidence>
<protein>
    <recommendedName>
        <fullName evidence="3">ABC transporter substrate-binding protein</fullName>
    </recommendedName>
</protein>
<dbReference type="PANTHER" id="PTHR47151:SF2">
    <property type="entry name" value="AMINO ACID BINDING PROTEIN"/>
    <property type="match status" value="1"/>
</dbReference>
<evidence type="ECO:0000313" key="1">
    <source>
        <dbReference type="EMBL" id="MBC8753574.1"/>
    </source>
</evidence>
<dbReference type="Proteomes" id="UP000619238">
    <property type="component" value="Unassembled WGS sequence"/>
</dbReference>
<gene>
    <name evidence="1" type="ORF">H2O64_02750</name>
</gene>
<proteinExistence type="predicted"/>
<dbReference type="InterPro" id="IPR028082">
    <property type="entry name" value="Peripla_BP_I"/>
</dbReference>
<sequence length="407" mass="46293">MKKFWKKMEVWHSNNNSKLSYKIIKYLILVILFAGVLASFIGNKFTLWYDETFAKEEEKYVAVIITNKSDESFTIPQEFRIGFGSNISYKSDNTDQNIKFIKDDDALSVSQAELLASKYVEDLNCVLIIGNSTSTLTEVTLNKILSTDKEKPSFILPIATADNITDKAKDQNYQGILRMMPNNEEQAITIKNFIFKKKPDNPKVLIYVDEDNLTYSENLSQQIADKTIKGKGTVVLKKNYGNSNRFINDYKLLVDNNLMPDMIIFVGISTNGSLLMEEVNNLNIKIPVVFTDGCTVESLMKKSVNNSNHYFVSAVEKYFNGNATTTYQTVGQDAKDLATAILKGTKGIITRSSVNDYVHEIRKKQTMVLDDGKSGKYSFDDKGENTEMNWKLYHYIDGELELDYEID</sequence>
<accession>A0ABR7Q5F5</accession>
<evidence type="ECO:0000313" key="2">
    <source>
        <dbReference type="Proteomes" id="UP000619238"/>
    </source>
</evidence>
<comment type="caution">
    <text evidence="1">The sequence shown here is derived from an EMBL/GenBank/DDBJ whole genome shotgun (WGS) entry which is preliminary data.</text>
</comment>
<organism evidence="1 2">
    <name type="scientific">Kordia aestuariivivens</name>
    <dbReference type="NCBI Taxonomy" id="2759037"/>
    <lineage>
        <taxon>Bacteria</taxon>
        <taxon>Pseudomonadati</taxon>
        <taxon>Bacteroidota</taxon>
        <taxon>Flavobacteriia</taxon>
        <taxon>Flavobacteriales</taxon>
        <taxon>Flavobacteriaceae</taxon>
        <taxon>Kordia</taxon>
    </lineage>
</organism>
<reference evidence="1 2" key="1">
    <citation type="submission" date="2020-07" db="EMBL/GenBank/DDBJ databases">
        <title>Description of Kordia aestuariivivens sp. nov., isolated from a tidal flat.</title>
        <authorList>
            <person name="Park S."/>
            <person name="Yoon J.-H."/>
        </authorList>
    </citation>
    <scope>NUCLEOTIDE SEQUENCE [LARGE SCALE GENOMIC DNA]</scope>
    <source>
        <strain evidence="1 2">YSTF-M3</strain>
    </source>
</reference>